<dbReference type="Proteomes" id="UP001163223">
    <property type="component" value="Chromosome"/>
</dbReference>
<evidence type="ECO:0000313" key="1">
    <source>
        <dbReference type="EMBL" id="WAJ26592.1"/>
    </source>
</evidence>
<name>A0ACD4NIB7_9HYPH</name>
<reference evidence="1" key="1">
    <citation type="submission" date="2022-11" db="EMBL/GenBank/DDBJ databases">
        <title>beta-Carotene-producing bacterium, Jeongeuplla avenae sp. nov., alleviates the salt stress of Arabidopsis seedlings.</title>
        <authorList>
            <person name="Jiang L."/>
            <person name="Lee J."/>
        </authorList>
    </citation>
    <scope>NUCLEOTIDE SEQUENCE</scope>
    <source>
        <strain evidence="1">DY_R2A_6</strain>
    </source>
</reference>
<keyword evidence="2" id="KW-1185">Reference proteome</keyword>
<gene>
    <name evidence="1" type="ORF">OXU80_17125</name>
</gene>
<proteinExistence type="predicted"/>
<sequence>MTSLHLDHPRSTLPADPAPAGMPMDFSLAGFGGMVGRQARPMLLTLVAVLAAAGLVLAFLSPRFDASAIVLVDASPQNLLQPDADAPAPDGDTVDGEVGILRSDGILLEVIEATNLVADPEFGARLGLAGKIGVALRLGGAAPSGPDALSAVLDNLRGALTVRRQGQTGLVSVGLRSISPERAATLANAVVEVYIRQQIGSKVDAMLLAREALERQLERARQTLVEAEAAFSQSVSDNLDALVSSTGQADLLTLHAALRDLVAEQAQTSETVRVLRSEVERKDWTALLAQLDDDAAEELARQRSRIMRALAGATPGSAPETGFRAELAAVEASVSTQAQERIASLEAALSDGETRIAAARQELNAALLHAGLPPDIQARFHEILKASKNAATLYQTLLSRLQQLDAQALLQVADSRIVSRARAPVAPAFPNVPLAVAVSILIASGAALGVGWLLDARRGGFTSAEELHAITGRRVGGLVPKIRGAPDQLTVADEIVDEPLSPAAESLRRLRAAADRALAGRSPGPLRLPRCGAVVMVTSALPGDGKTTLALALARTWAADGRRVLVIDCDLRRPSIHRQLGLDPAAALADLLDGSLPADGRRGFAMQDPLSTVRVIPGRDMASVNADALLRSAAFGELLEAMQAIFDIVVLDTPPVEPVIDALHVAGKADLFAFVVKAGRTPRRAVSNALASLTEAADGRGETLLVLNGRSGRTTRLYGTSAG</sequence>
<accession>A0ACD4NIB7</accession>
<protein>
    <submittedName>
        <fullName evidence="1">AAA family ATPase</fullName>
    </submittedName>
</protein>
<organism evidence="1 2">
    <name type="scientific">Antarcticirhabdus aurantiaca</name>
    <dbReference type="NCBI Taxonomy" id="2606717"/>
    <lineage>
        <taxon>Bacteria</taxon>
        <taxon>Pseudomonadati</taxon>
        <taxon>Pseudomonadota</taxon>
        <taxon>Alphaproteobacteria</taxon>
        <taxon>Hyphomicrobiales</taxon>
        <taxon>Aurantimonadaceae</taxon>
        <taxon>Antarcticirhabdus</taxon>
    </lineage>
</organism>
<dbReference type="EMBL" id="CP113520">
    <property type="protein sequence ID" value="WAJ26592.1"/>
    <property type="molecule type" value="Genomic_DNA"/>
</dbReference>
<evidence type="ECO:0000313" key="2">
    <source>
        <dbReference type="Proteomes" id="UP001163223"/>
    </source>
</evidence>